<evidence type="ECO:0000256" key="4">
    <source>
        <dbReference type="ARBA" id="ARBA00023136"/>
    </source>
</evidence>
<evidence type="ECO:0000313" key="8">
    <source>
        <dbReference type="EMBL" id="KAL0993496.1"/>
    </source>
</evidence>
<feature type="transmembrane region" description="Helical" evidence="5">
    <location>
        <begin position="301"/>
        <end position="317"/>
    </location>
</feature>
<dbReference type="AlphaFoldDB" id="A0ABD0X2K8"/>
<accession>A0ABD0X2K8</accession>
<dbReference type="InterPro" id="IPR006202">
    <property type="entry name" value="Neur_chan_lig-bd"/>
</dbReference>
<evidence type="ECO:0000256" key="5">
    <source>
        <dbReference type="SAM" id="Phobius"/>
    </source>
</evidence>
<dbReference type="Gene3D" id="1.20.58.390">
    <property type="entry name" value="Neurotransmitter-gated ion-channel transmembrane domain"/>
    <property type="match status" value="1"/>
</dbReference>
<dbReference type="PANTHER" id="PTHR18945">
    <property type="entry name" value="NEUROTRANSMITTER GATED ION CHANNEL"/>
    <property type="match status" value="1"/>
</dbReference>
<dbReference type="InterPro" id="IPR006201">
    <property type="entry name" value="Neur_channel"/>
</dbReference>
<dbReference type="SUPFAM" id="SSF63712">
    <property type="entry name" value="Nicotinic receptor ligand binding domain-like"/>
    <property type="match status" value="1"/>
</dbReference>
<evidence type="ECO:0000256" key="3">
    <source>
        <dbReference type="ARBA" id="ARBA00022989"/>
    </source>
</evidence>
<dbReference type="SUPFAM" id="SSF90112">
    <property type="entry name" value="Neurotransmitter-gated ion-channel transmembrane pore"/>
    <property type="match status" value="1"/>
</dbReference>
<dbReference type="GO" id="GO:0016020">
    <property type="term" value="C:membrane"/>
    <property type="evidence" value="ECO:0007669"/>
    <property type="project" value="UniProtKB-SubCell"/>
</dbReference>
<keyword evidence="3 5" id="KW-1133">Transmembrane helix</keyword>
<evidence type="ECO:0000256" key="6">
    <source>
        <dbReference type="SAM" id="SignalP"/>
    </source>
</evidence>
<evidence type="ECO:0000256" key="2">
    <source>
        <dbReference type="ARBA" id="ARBA00022692"/>
    </source>
</evidence>
<comment type="subcellular location">
    <subcellularLocation>
        <location evidence="1">Membrane</location>
        <topology evidence="1">Multi-pass membrane protein</topology>
    </subcellularLocation>
</comment>
<name>A0ABD0X2K8_UMBPY</name>
<sequence length="466" mass="52085">MTLMMKYLFQLLFLTISEANPTSNTTSTASTDSWLAEVVELSNTTIATTTTTSNVELNTSTSSSTTTPFCMTRRCLASVLIDKEALSQPQSSQCISIIRVPSIVYSTLSVDIKNFKFKCSLQITLSWEDPDLSWDTSVYQHDTVVLPVSKIWTPDLHVANGLETTTKPGNQDLLVYSNGTVEHMVIMNTVVGCEVNLYNYPFASDKCVVAINGWAFNGCGILLELMNVSSTMDNSGDWVTEAINLKTDGGRSDRNYLLVSLKMRPENQIISLLLPSLLLILGDVASYALPLGHRITFKVKLILTFVMFLNLLTNLLPGGSKCIPIMENHFALCLVIMVLSTMQSMVLTRLDKCGTLLPCSLYQSKDSHRKDPYNEEDGDEESKSDISFIKLKASKEEKKIPFQKVVKILEEMGTKDQETARSHNFANKVDMICFCIYITILIVYAAAILYLFFDVPCQVNHLQFWH</sequence>
<evidence type="ECO:0000256" key="1">
    <source>
        <dbReference type="ARBA" id="ARBA00004141"/>
    </source>
</evidence>
<feature type="domain" description="Neurotransmitter-gated ion-channel ligand-binding" evidence="7">
    <location>
        <begin position="88"/>
        <end position="230"/>
    </location>
</feature>
<dbReference type="InterPro" id="IPR036734">
    <property type="entry name" value="Neur_chan_lig-bd_sf"/>
</dbReference>
<comment type="caution">
    <text evidence="8">The sequence shown here is derived from an EMBL/GenBank/DDBJ whole genome shotgun (WGS) entry which is preliminary data.</text>
</comment>
<keyword evidence="9" id="KW-1185">Reference proteome</keyword>
<feature type="transmembrane region" description="Helical" evidence="5">
    <location>
        <begin position="329"/>
        <end position="347"/>
    </location>
</feature>
<evidence type="ECO:0000313" key="9">
    <source>
        <dbReference type="Proteomes" id="UP001557470"/>
    </source>
</evidence>
<gene>
    <name evidence="8" type="ORF">UPYG_G00108800</name>
</gene>
<feature type="signal peptide" evidence="6">
    <location>
        <begin position="1"/>
        <end position="19"/>
    </location>
</feature>
<feature type="transmembrane region" description="Helical" evidence="5">
    <location>
        <begin position="431"/>
        <end position="453"/>
    </location>
</feature>
<organism evidence="8 9">
    <name type="scientific">Umbra pygmaea</name>
    <name type="common">Eastern mudminnow</name>
    <dbReference type="NCBI Taxonomy" id="75934"/>
    <lineage>
        <taxon>Eukaryota</taxon>
        <taxon>Metazoa</taxon>
        <taxon>Chordata</taxon>
        <taxon>Craniata</taxon>
        <taxon>Vertebrata</taxon>
        <taxon>Euteleostomi</taxon>
        <taxon>Actinopterygii</taxon>
        <taxon>Neopterygii</taxon>
        <taxon>Teleostei</taxon>
        <taxon>Protacanthopterygii</taxon>
        <taxon>Esociformes</taxon>
        <taxon>Umbridae</taxon>
        <taxon>Umbra</taxon>
    </lineage>
</organism>
<evidence type="ECO:0000259" key="7">
    <source>
        <dbReference type="Pfam" id="PF02931"/>
    </source>
</evidence>
<feature type="transmembrane region" description="Helical" evidence="5">
    <location>
        <begin position="269"/>
        <end position="289"/>
    </location>
</feature>
<proteinExistence type="predicted"/>
<dbReference type="Pfam" id="PF02931">
    <property type="entry name" value="Neur_chan_LBD"/>
    <property type="match status" value="1"/>
</dbReference>
<feature type="chain" id="PRO_5044801704" description="Neurotransmitter-gated ion-channel ligand-binding domain-containing protein" evidence="6">
    <location>
        <begin position="20"/>
        <end position="466"/>
    </location>
</feature>
<keyword evidence="2 5" id="KW-0812">Transmembrane</keyword>
<keyword evidence="6" id="KW-0732">Signal</keyword>
<dbReference type="Proteomes" id="UP001557470">
    <property type="component" value="Unassembled WGS sequence"/>
</dbReference>
<dbReference type="EMBL" id="JAGEUA010000003">
    <property type="protein sequence ID" value="KAL0993496.1"/>
    <property type="molecule type" value="Genomic_DNA"/>
</dbReference>
<keyword evidence="4 5" id="KW-0472">Membrane</keyword>
<dbReference type="InterPro" id="IPR038050">
    <property type="entry name" value="Neuro_actylchol_rec"/>
</dbReference>
<dbReference type="InterPro" id="IPR036719">
    <property type="entry name" value="Neuro-gated_channel_TM_sf"/>
</dbReference>
<protein>
    <recommendedName>
        <fullName evidence="7">Neurotransmitter-gated ion-channel ligand-binding domain-containing protein</fullName>
    </recommendedName>
</protein>
<reference evidence="8 9" key="1">
    <citation type="submission" date="2024-06" db="EMBL/GenBank/DDBJ databases">
        <authorList>
            <person name="Pan Q."/>
            <person name="Wen M."/>
            <person name="Jouanno E."/>
            <person name="Zahm M."/>
            <person name="Klopp C."/>
            <person name="Cabau C."/>
            <person name="Louis A."/>
            <person name="Berthelot C."/>
            <person name="Parey E."/>
            <person name="Roest Crollius H."/>
            <person name="Montfort J."/>
            <person name="Robinson-Rechavi M."/>
            <person name="Bouchez O."/>
            <person name="Lampietro C."/>
            <person name="Lopez Roques C."/>
            <person name="Donnadieu C."/>
            <person name="Postlethwait J."/>
            <person name="Bobe J."/>
            <person name="Verreycken H."/>
            <person name="Guiguen Y."/>
        </authorList>
    </citation>
    <scope>NUCLEOTIDE SEQUENCE [LARGE SCALE GENOMIC DNA]</scope>
    <source>
        <strain evidence="8">Up_M1</strain>
        <tissue evidence="8">Testis</tissue>
    </source>
</reference>
<dbReference type="Gene3D" id="2.70.170.10">
    <property type="entry name" value="Neurotransmitter-gated ion-channel ligand-binding domain"/>
    <property type="match status" value="1"/>
</dbReference>